<dbReference type="Pfam" id="PF13239">
    <property type="entry name" value="2TM"/>
    <property type="match status" value="1"/>
</dbReference>
<dbReference type="Proteomes" id="UP000033187">
    <property type="component" value="Chromosome 1"/>
</dbReference>
<evidence type="ECO:0000256" key="1">
    <source>
        <dbReference type="SAM" id="Phobius"/>
    </source>
</evidence>
<dbReference type="KEGG" id="fil:BN1229_v1_3504"/>
<accession>A0A0D6JG63</accession>
<protein>
    <recommendedName>
        <fullName evidence="2">2TM domain-containing protein</fullName>
    </recommendedName>
</protein>
<organism evidence="3 4">
    <name type="scientific">Candidatus Filomicrobium marinum</name>
    <dbReference type="NCBI Taxonomy" id="1608628"/>
    <lineage>
        <taxon>Bacteria</taxon>
        <taxon>Pseudomonadati</taxon>
        <taxon>Pseudomonadota</taxon>
        <taxon>Alphaproteobacteria</taxon>
        <taxon>Hyphomicrobiales</taxon>
        <taxon>Hyphomicrobiaceae</taxon>
        <taxon>Filomicrobium</taxon>
    </lineage>
</organism>
<gene>
    <name evidence="3" type="ORF">YBN1229_v1_2417</name>
</gene>
<dbReference type="EMBL" id="LN829119">
    <property type="protein sequence ID" value="CPR20012.1"/>
    <property type="molecule type" value="Genomic_DNA"/>
</dbReference>
<reference evidence="4" key="1">
    <citation type="submission" date="2015-02" db="EMBL/GenBank/DDBJ databases">
        <authorList>
            <person name="Chooi Y.-H."/>
        </authorList>
    </citation>
    <scope>NUCLEOTIDE SEQUENCE [LARGE SCALE GENOMIC DNA]</scope>
    <source>
        <strain evidence="4">strain Y</strain>
    </source>
</reference>
<dbReference type="RefSeq" id="WP_046479245.1">
    <property type="nucleotide sequence ID" value="NZ_LN829118.1"/>
</dbReference>
<dbReference type="KEGG" id="fiy:BN1229_v1_2417"/>
<evidence type="ECO:0000313" key="3">
    <source>
        <dbReference type="EMBL" id="CPR20012.1"/>
    </source>
</evidence>
<dbReference type="InterPro" id="IPR025698">
    <property type="entry name" value="2TM_dom"/>
</dbReference>
<evidence type="ECO:0000313" key="4">
    <source>
        <dbReference type="Proteomes" id="UP000033187"/>
    </source>
</evidence>
<keyword evidence="1" id="KW-0812">Transmembrane</keyword>
<feature type="domain" description="2TM" evidence="2">
    <location>
        <begin position="7"/>
        <end position="66"/>
    </location>
</feature>
<dbReference type="OrthoDB" id="5145586at2"/>
<proteinExistence type="predicted"/>
<keyword evidence="1" id="KW-1133">Transmembrane helix</keyword>
<dbReference type="AlphaFoldDB" id="A0A0D6JG63"/>
<feature type="transmembrane region" description="Helical" evidence="1">
    <location>
        <begin position="44"/>
        <end position="64"/>
    </location>
</feature>
<keyword evidence="1" id="KW-0472">Membrane</keyword>
<name>A0A0D6JG63_9HYPH</name>
<evidence type="ECO:0000259" key="2">
    <source>
        <dbReference type="Pfam" id="PF13239"/>
    </source>
</evidence>
<keyword evidence="4" id="KW-1185">Reference proteome</keyword>
<sequence length="71" mass="7953">MAALQNTMKSVLADQGFRIHLIVYLAVNVLLFVINMMTNPNNLWFFWPLAGWGLGLIGHAFAVYQSVRTAS</sequence>
<feature type="transmembrane region" description="Helical" evidence="1">
    <location>
        <begin position="21"/>
        <end position="38"/>
    </location>
</feature>